<dbReference type="AlphaFoldDB" id="A0A4R7S5T5"/>
<evidence type="ECO:0000313" key="3">
    <source>
        <dbReference type="EMBL" id="TDU73239.1"/>
    </source>
</evidence>
<organism evidence="3 4">
    <name type="scientific">Prosthecobacter fusiformis</name>
    <dbReference type="NCBI Taxonomy" id="48464"/>
    <lineage>
        <taxon>Bacteria</taxon>
        <taxon>Pseudomonadati</taxon>
        <taxon>Verrucomicrobiota</taxon>
        <taxon>Verrucomicrobiia</taxon>
        <taxon>Verrucomicrobiales</taxon>
        <taxon>Verrucomicrobiaceae</taxon>
        <taxon>Prosthecobacter</taxon>
    </lineage>
</organism>
<dbReference type="PROSITE" id="PS50943">
    <property type="entry name" value="HTH_CROC1"/>
    <property type="match status" value="1"/>
</dbReference>
<sequence>MASLSKNSREIARSLGRVVRQLREERSLSQEEFAVLTGHHRTYIGFLERGERSPNIETVDRIARALELKASDLLREAGY</sequence>
<dbReference type="GO" id="GO:0005829">
    <property type="term" value="C:cytosol"/>
    <property type="evidence" value="ECO:0007669"/>
    <property type="project" value="TreeGrafter"/>
</dbReference>
<dbReference type="GO" id="GO:0003700">
    <property type="term" value="F:DNA-binding transcription factor activity"/>
    <property type="evidence" value="ECO:0007669"/>
    <property type="project" value="TreeGrafter"/>
</dbReference>
<dbReference type="SUPFAM" id="SSF47413">
    <property type="entry name" value="lambda repressor-like DNA-binding domains"/>
    <property type="match status" value="1"/>
</dbReference>
<dbReference type="RefSeq" id="WP_243838722.1">
    <property type="nucleotide sequence ID" value="NZ_SOCA01000002.1"/>
</dbReference>
<dbReference type="SMART" id="SM00530">
    <property type="entry name" value="HTH_XRE"/>
    <property type="match status" value="1"/>
</dbReference>
<dbReference type="Proteomes" id="UP000295662">
    <property type="component" value="Unassembled WGS sequence"/>
</dbReference>
<dbReference type="Gene3D" id="1.10.260.40">
    <property type="entry name" value="lambda repressor-like DNA-binding domains"/>
    <property type="match status" value="1"/>
</dbReference>
<evidence type="ECO:0000256" key="1">
    <source>
        <dbReference type="ARBA" id="ARBA00023125"/>
    </source>
</evidence>
<keyword evidence="4" id="KW-1185">Reference proteome</keyword>
<reference evidence="3 4" key="1">
    <citation type="submission" date="2019-03" db="EMBL/GenBank/DDBJ databases">
        <title>Genomic Encyclopedia of Archaeal and Bacterial Type Strains, Phase II (KMG-II): from individual species to whole genera.</title>
        <authorList>
            <person name="Goeker M."/>
        </authorList>
    </citation>
    <scope>NUCLEOTIDE SEQUENCE [LARGE SCALE GENOMIC DNA]</scope>
    <source>
        <strain evidence="3 4">ATCC 25309</strain>
    </source>
</reference>
<protein>
    <submittedName>
        <fullName evidence="3">DNA-binding XRE family transcriptional regulator</fullName>
    </submittedName>
</protein>
<feature type="domain" description="HTH cro/C1-type" evidence="2">
    <location>
        <begin position="19"/>
        <end position="73"/>
    </location>
</feature>
<dbReference type="InterPro" id="IPR010982">
    <property type="entry name" value="Lambda_DNA-bd_dom_sf"/>
</dbReference>
<dbReference type="Pfam" id="PF01381">
    <property type="entry name" value="HTH_3"/>
    <property type="match status" value="1"/>
</dbReference>
<dbReference type="GO" id="GO:0003677">
    <property type="term" value="F:DNA binding"/>
    <property type="evidence" value="ECO:0007669"/>
    <property type="project" value="UniProtKB-KW"/>
</dbReference>
<dbReference type="CDD" id="cd00093">
    <property type="entry name" value="HTH_XRE"/>
    <property type="match status" value="1"/>
</dbReference>
<evidence type="ECO:0000313" key="4">
    <source>
        <dbReference type="Proteomes" id="UP000295662"/>
    </source>
</evidence>
<gene>
    <name evidence="3" type="ORF">EI77_01708</name>
</gene>
<accession>A0A4R7S5T5</accession>
<dbReference type="InterPro" id="IPR001387">
    <property type="entry name" value="Cro/C1-type_HTH"/>
</dbReference>
<dbReference type="InterPro" id="IPR050807">
    <property type="entry name" value="TransReg_Diox_bact_type"/>
</dbReference>
<comment type="caution">
    <text evidence="3">The sequence shown here is derived from an EMBL/GenBank/DDBJ whole genome shotgun (WGS) entry which is preliminary data.</text>
</comment>
<name>A0A4R7S5T5_9BACT</name>
<evidence type="ECO:0000259" key="2">
    <source>
        <dbReference type="PROSITE" id="PS50943"/>
    </source>
</evidence>
<dbReference type="PANTHER" id="PTHR46797:SF1">
    <property type="entry name" value="METHYLPHOSPHONATE SYNTHASE"/>
    <property type="match status" value="1"/>
</dbReference>
<dbReference type="EMBL" id="SOCA01000002">
    <property type="protein sequence ID" value="TDU73239.1"/>
    <property type="molecule type" value="Genomic_DNA"/>
</dbReference>
<dbReference type="PANTHER" id="PTHR46797">
    <property type="entry name" value="HTH-TYPE TRANSCRIPTIONAL REGULATOR"/>
    <property type="match status" value="1"/>
</dbReference>
<keyword evidence="1 3" id="KW-0238">DNA-binding</keyword>
<proteinExistence type="predicted"/>